<dbReference type="SUPFAM" id="SSF55729">
    <property type="entry name" value="Acyl-CoA N-acyltransferases (Nat)"/>
    <property type="match status" value="1"/>
</dbReference>
<gene>
    <name evidence="4" type="ORF">CKO43_08275</name>
</gene>
<dbReference type="RefSeq" id="WP_200229065.1">
    <property type="nucleotide sequence ID" value="NZ_NRRT01000028.1"/>
</dbReference>
<dbReference type="Pfam" id="PF00583">
    <property type="entry name" value="Acetyltransf_1"/>
    <property type="match status" value="1"/>
</dbReference>
<evidence type="ECO:0000313" key="5">
    <source>
        <dbReference type="Proteomes" id="UP001041814"/>
    </source>
</evidence>
<comment type="caution">
    <text evidence="4">The sequence shown here is derived from an EMBL/GenBank/DDBJ whole genome shotgun (WGS) entry which is preliminary data.</text>
</comment>
<sequence>MLTIRPESPDQPEVVELLAQLDAYLAALYPPEANHILDVKALLAPDVYFQVARRAGRLVGIAAFRRMPGETATGGEPYGEIKRMYVPPAERGQRIAEKLLHALEDRLLIESYRWALLETGVDQHEAIRLYERCGYTRRAAFAGYPDNGLSAFYAKAL</sequence>
<reference evidence="4" key="1">
    <citation type="submission" date="2017-08" db="EMBL/GenBank/DDBJ databases">
        <authorList>
            <person name="Imhoff J.F."/>
            <person name="Rahn T."/>
            <person name="Kuenzel S."/>
            <person name="Neulinger S.C."/>
        </authorList>
    </citation>
    <scope>NUCLEOTIDE SEQUENCE</scope>
    <source>
        <strain evidence="4">IM 151</strain>
    </source>
</reference>
<evidence type="ECO:0000259" key="3">
    <source>
        <dbReference type="PROSITE" id="PS51186"/>
    </source>
</evidence>
<proteinExistence type="predicted"/>
<name>A0ABS1DTH5_RUBGE</name>
<keyword evidence="5" id="KW-1185">Reference proteome</keyword>
<dbReference type="Gene3D" id="3.40.630.30">
    <property type="match status" value="1"/>
</dbReference>
<protein>
    <submittedName>
        <fullName evidence="4">GNAT family N-acetyltransferase</fullName>
    </submittedName>
</protein>
<dbReference type="PROSITE" id="PS51186">
    <property type="entry name" value="GNAT"/>
    <property type="match status" value="1"/>
</dbReference>
<dbReference type="InterPro" id="IPR000182">
    <property type="entry name" value="GNAT_dom"/>
</dbReference>
<evidence type="ECO:0000256" key="1">
    <source>
        <dbReference type="ARBA" id="ARBA00022679"/>
    </source>
</evidence>
<dbReference type="PANTHER" id="PTHR43877:SF2">
    <property type="entry name" value="AMINOALKYLPHOSPHONATE N-ACETYLTRANSFERASE-RELATED"/>
    <property type="match status" value="1"/>
</dbReference>
<organism evidence="4 5">
    <name type="scientific">Rubrivivax gelatinosus</name>
    <name type="common">Rhodocyclus gelatinosus</name>
    <name type="synonym">Rhodopseudomonas gelatinosa</name>
    <dbReference type="NCBI Taxonomy" id="28068"/>
    <lineage>
        <taxon>Bacteria</taxon>
        <taxon>Pseudomonadati</taxon>
        <taxon>Pseudomonadota</taxon>
        <taxon>Betaproteobacteria</taxon>
        <taxon>Burkholderiales</taxon>
        <taxon>Sphaerotilaceae</taxon>
        <taxon>Rubrivivax</taxon>
    </lineage>
</organism>
<dbReference type="InterPro" id="IPR016181">
    <property type="entry name" value="Acyl_CoA_acyltransferase"/>
</dbReference>
<evidence type="ECO:0000256" key="2">
    <source>
        <dbReference type="ARBA" id="ARBA00023315"/>
    </source>
</evidence>
<reference evidence="4" key="2">
    <citation type="journal article" date="2020" name="Microorganisms">
        <title>Osmotic Adaptation and Compatible Solute Biosynthesis of Phototrophic Bacteria as Revealed from Genome Analyses.</title>
        <authorList>
            <person name="Imhoff J.F."/>
            <person name="Rahn T."/>
            <person name="Kunzel S."/>
            <person name="Keller A."/>
            <person name="Neulinger S.C."/>
        </authorList>
    </citation>
    <scope>NUCLEOTIDE SEQUENCE</scope>
    <source>
        <strain evidence="4">IM 151</strain>
    </source>
</reference>
<keyword evidence="2" id="KW-0012">Acyltransferase</keyword>
<dbReference type="PANTHER" id="PTHR43877">
    <property type="entry name" value="AMINOALKYLPHOSPHONATE N-ACETYLTRANSFERASE-RELATED-RELATED"/>
    <property type="match status" value="1"/>
</dbReference>
<dbReference type="InterPro" id="IPR050832">
    <property type="entry name" value="Bact_Acetyltransf"/>
</dbReference>
<keyword evidence="1" id="KW-0808">Transferase</keyword>
<dbReference type="EMBL" id="NRRU01000024">
    <property type="protein sequence ID" value="MBK1712773.1"/>
    <property type="molecule type" value="Genomic_DNA"/>
</dbReference>
<accession>A0ABS1DTH5</accession>
<dbReference type="Proteomes" id="UP001041814">
    <property type="component" value="Unassembled WGS sequence"/>
</dbReference>
<dbReference type="CDD" id="cd04301">
    <property type="entry name" value="NAT_SF"/>
    <property type="match status" value="1"/>
</dbReference>
<feature type="domain" description="N-acetyltransferase" evidence="3">
    <location>
        <begin position="2"/>
        <end position="157"/>
    </location>
</feature>
<evidence type="ECO:0000313" key="4">
    <source>
        <dbReference type="EMBL" id="MBK1712773.1"/>
    </source>
</evidence>